<comment type="caution">
    <text evidence="1">The sequence shown here is derived from an EMBL/GenBank/DDBJ whole genome shotgun (WGS) entry which is preliminary data.</text>
</comment>
<reference evidence="1 2" key="1">
    <citation type="submission" date="2024-07" db="EMBL/GenBank/DDBJ databases">
        <title>Enhanced genomic and transcriptomic resources for Trichinella pseudospiralis and T. spiralis underpin the discovery of pronounced molecular differences between stages and species.</title>
        <authorList>
            <person name="Pasi K.K."/>
            <person name="La Rosa G."/>
            <person name="Gomez-Morales M.A."/>
            <person name="Tosini F."/>
            <person name="Sumanam S."/>
            <person name="Young N.D."/>
            <person name="Chang B.C."/>
            <person name="Robin G.B."/>
        </authorList>
    </citation>
    <scope>NUCLEOTIDE SEQUENCE [LARGE SCALE GENOMIC DNA]</scope>
    <source>
        <strain evidence="1">ISS534</strain>
    </source>
</reference>
<dbReference type="EMBL" id="JBEUSY010000418">
    <property type="protein sequence ID" value="KAL1234009.1"/>
    <property type="molecule type" value="Genomic_DNA"/>
</dbReference>
<name>A0ABR3KE87_TRISP</name>
<accession>A0ABR3KE87</accession>
<protein>
    <submittedName>
        <fullName evidence="1">PH domain-containing protein</fullName>
    </submittedName>
</protein>
<keyword evidence="2" id="KW-1185">Reference proteome</keyword>
<organism evidence="1 2">
    <name type="scientific">Trichinella spiralis</name>
    <name type="common">Trichina worm</name>
    <dbReference type="NCBI Taxonomy" id="6334"/>
    <lineage>
        <taxon>Eukaryota</taxon>
        <taxon>Metazoa</taxon>
        <taxon>Ecdysozoa</taxon>
        <taxon>Nematoda</taxon>
        <taxon>Enoplea</taxon>
        <taxon>Dorylaimia</taxon>
        <taxon>Trichinellida</taxon>
        <taxon>Trichinellidae</taxon>
        <taxon>Trichinella</taxon>
    </lineage>
</organism>
<gene>
    <name evidence="1" type="ORF">TSPI_09705</name>
</gene>
<proteinExistence type="predicted"/>
<evidence type="ECO:0000313" key="2">
    <source>
        <dbReference type="Proteomes" id="UP001558632"/>
    </source>
</evidence>
<sequence length="66" mass="7905">MVFNIALVKAKMPSFNVGMLGYCRRCHDLVVHIGNIRQNWFKEWCKESVKTRTTRSRTIENKRYDQ</sequence>
<dbReference type="Proteomes" id="UP001558632">
    <property type="component" value="Unassembled WGS sequence"/>
</dbReference>
<evidence type="ECO:0000313" key="1">
    <source>
        <dbReference type="EMBL" id="KAL1234009.1"/>
    </source>
</evidence>